<keyword evidence="2" id="KW-1185">Reference proteome</keyword>
<dbReference type="Gene3D" id="3.50.50.60">
    <property type="entry name" value="FAD/NAD(P)-binding domain"/>
    <property type="match status" value="2"/>
</dbReference>
<dbReference type="OrthoDB" id="833207at2"/>
<name>A0A521FRQ9_9SPHI</name>
<dbReference type="PANTHER" id="PTHR10668:SF105">
    <property type="entry name" value="DEHYDROGENASE-RELATED"/>
    <property type="match status" value="1"/>
</dbReference>
<dbReference type="Pfam" id="PF13450">
    <property type="entry name" value="NAD_binding_8"/>
    <property type="match status" value="1"/>
</dbReference>
<sequence>MDLKNTAYDAIVVGSGPNGLAAAITMQQQGLSVLLIEGKDTIGGGLRTAELTLPGFHHDICSAIHPMAIASPFFASLPLRQHGLEFIQPGLPAAHPFDDGTAAFLSRSLEETAEALGPDLQAYFDLIGPLVRDWEKLVGNILSPLKFPEHPLLLAGFGFKALQSAEMISKRFSTEKARGLWAGMTAHSIQPLSNLATAAIGMVLSAVGHVHGWPVPKGGSQNVADALAAHFVSLGGEIQTGWMLKSLDELPKAKSVLLDLTPKQLLKLAPDKFSALYKWQLGRYRYGMGVFKVDWALSSPIPFTAEECRRAGTVHLGNTFGETARTEQQTARNIHAEKPFVLLAQSSVFDDSRAPEGKHTAWAYCHVPNGSVKDMTEAIEKQVERFAPGFRDTILAKHTMNTAEIESYNPNYIGGDINGGIIDLGQLYTRPALRISPYRTSAKGIYICSSSTPPGGGVHGMCGYYAAKQALSDIFNLKTPNLNSNDS</sequence>
<evidence type="ECO:0000313" key="2">
    <source>
        <dbReference type="Proteomes" id="UP000320300"/>
    </source>
</evidence>
<evidence type="ECO:0000313" key="1">
    <source>
        <dbReference type="EMBL" id="SMO98913.1"/>
    </source>
</evidence>
<dbReference type="SUPFAM" id="SSF51905">
    <property type="entry name" value="FAD/NAD(P)-binding domain"/>
    <property type="match status" value="1"/>
</dbReference>
<proteinExistence type="predicted"/>
<reference evidence="1 2" key="1">
    <citation type="submission" date="2017-05" db="EMBL/GenBank/DDBJ databases">
        <authorList>
            <person name="Varghese N."/>
            <person name="Submissions S."/>
        </authorList>
    </citation>
    <scope>NUCLEOTIDE SEQUENCE [LARGE SCALE GENOMIC DNA]</scope>
    <source>
        <strain evidence="1 2">DSM 19036</strain>
    </source>
</reference>
<protein>
    <submittedName>
        <fullName evidence="1">Phytoene dehydrogenase-related protein</fullName>
    </submittedName>
</protein>
<organism evidence="1 2">
    <name type="scientific">Pedobacter westerhofensis</name>
    <dbReference type="NCBI Taxonomy" id="425512"/>
    <lineage>
        <taxon>Bacteria</taxon>
        <taxon>Pseudomonadati</taxon>
        <taxon>Bacteroidota</taxon>
        <taxon>Sphingobacteriia</taxon>
        <taxon>Sphingobacteriales</taxon>
        <taxon>Sphingobacteriaceae</taxon>
        <taxon>Pedobacter</taxon>
    </lineage>
</organism>
<dbReference type="InterPro" id="IPR036188">
    <property type="entry name" value="FAD/NAD-bd_sf"/>
</dbReference>
<dbReference type="EMBL" id="FXTN01000018">
    <property type="protein sequence ID" value="SMO98913.1"/>
    <property type="molecule type" value="Genomic_DNA"/>
</dbReference>
<dbReference type="PANTHER" id="PTHR10668">
    <property type="entry name" value="PHYTOENE DEHYDROGENASE"/>
    <property type="match status" value="1"/>
</dbReference>
<dbReference type="AlphaFoldDB" id="A0A521FRQ9"/>
<dbReference type="RefSeq" id="WP_142531165.1">
    <property type="nucleotide sequence ID" value="NZ_CBCSJO010000019.1"/>
</dbReference>
<dbReference type="PRINTS" id="PR00469">
    <property type="entry name" value="PNDRDTASEII"/>
</dbReference>
<dbReference type="Proteomes" id="UP000320300">
    <property type="component" value="Unassembled WGS sequence"/>
</dbReference>
<accession>A0A521FRQ9</accession>
<gene>
    <name evidence="1" type="ORF">SAMN06265348_11841</name>
</gene>